<evidence type="ECO:0000256" key="1">
    <source>
        <dbReference type="ARBA" id="ARBA00005870"/>
    </source>
</evidence>
<evidence type="ECO:0000256" key="6">
    <source>
        <dbReference type="ARBA" id="ARBA00024731"/>
    </source>
</evidence>
<comment type="subcellular location">
    <subcellularLocation>
        <location evidence="7">Mitochondrion</location>
    </subcellularLocation>
</comment>
<comment type="function">
    <text evidence="7">Mitochondrial GTPase that catalyzes the GTP-dependent ribosomal translocation step during translation elongation. During this step, the ribosome changes from the pre-translocational (PRE) to the post-translocational (POST) state as the newly formed A-site-bound peptidyl-tRNA and P-site-bound deacylated tRNA move to the P and E sites, respectively. Catalyzes the coordinated movement of the two tRNA molecules, the mRNA and conformational changes in the ribosome.</text>
</comment>
<dbReference type="FunFam" id="3.40.50.300:FF:002372">
    <property type="entry name" value="Elongation factor G, mitochondrial"/>
    <property type="match status" value="1"/>
</dbReference>
<dbReference type="InterPro" id="IPR041095">
    <property type="entry name" value="EFG_II"/>
</dbReference>
<feature type="binding site" evidence="7">
    <location>
        <begin position="208"/>
        <end position="211"/>
    </location>
    <ligand>
        <name>GTP</name>
        <dbReference type="ChEBI" id="CHEBI:37565"/>
    </ligand>
</feature>
<protein>
    <recommendedName>
        <fullName evidence="7">Elongation factor G, mitochondrial</fullName>
        <shortName evidence="7">EF-Gmt</shortName>
    </recommendedName>
    <alternativeName>
        <fullName evidence="7">Elongation factor G 1, mitochondrial</fullName>
        <shortName evidence="7">mEF-G 1</shortName>
    </alternativeName>
    <alternativeName>
        <fullName evidence="7">Elongation factor G1</fullName>
    </alternativeName>
</protein>
<keyword evidence="5 7" id="KW-0342">GTP-binding</keyword>
<dbReference type="InterPro" id="IPR020568">
    <property type="entry name" value="Ribosomal_Su5_D2-typ_SF"/>
</dbReference>
<dbReference type="Pfam" id="PF03764">
    <property type="entry name" value="EFG_IV"/>
    <property type="match status" value="2"/>
</dbReference>
<dbReference type="STRING" id="133381.A0A2T9ZJB0"/>
<dbReference type="InterPro" id="IPR005225">
    <property type="entry name" value="Small_GTP-bd"/>
</dbReference>
<dbReference type="Proteomes" id="UP000245609">
    <property type="component" value="Unassembled WGS sequence"/>
</dbReference>
<evidence type="ECO:0000256" key="4">
    <source>
        <dbReference type="ARBA" id="ARBA00022917"/>
    </source>
</evidence>
<dbReference type="Pfam" id="PF03144">
    <property type="entry name" value="GTP_EFTU_D2"/>
    <property type="match status" value="1"/>
</dbReference>
<dbReference type="InterPro" id="IPR000795">
    <property type="entry name" value="T_Tr_GTP-bd_dom"/>
</dbReference>
<dbReference type="InterPro" id="IPR009000">
    <property type="entry name" value="Transl_B-barrel_sf"/>
</dbReference>
<dbReference type="FunFam" id="3.30.70.870:FF:000001">
    <property type="entry name" value="Elongation factor G"/>
    <property type="match status" value="1"/>
</dbReference>
<comment type="similarity">
    <text evidence="1">Belongs to the TRAFAC class translation factor GTPase superfamily. Classic translation factor GTPase family. EF-G/EF-2 subfamily.</text>
</comment>
<dbReference type="Gene3D" id="3.40.50.300">
    <property type="entry name" value="P-loop containing nucleotide triphosphate hydrolases"/>
    <property type="match status" value="1"/>
</dbReference>
<comment type="similarity">
    <text evidence="7">Belongs to the GTP-binding elongation factor family. EF-G/EF-2 subfamily.</text>
</comment>
<dbReference type="Gene3D" id="3.30.230.10">
    <property type="match status" value="1"/>
</dbReference>
<dbReference type="EMBL" id="MBFS01000091">
    <property type="protein sequence ID" value="PVV04693.1"/>
    <property type="molecule type" value="Genomic_DNA"/>
</dbReference>
<dbReference type="GO" id="GO:0070125">
    <property type="term" value="P:mitochondrial translational elongation"/>
    <property type="evidence" value="ECO:0007669"/>
    <property type="project" value="UniProtKB-UniRule"/>
</dbReference>
<dbReference type="CDD" id="cd16262">
    <property type="entry name" value="EFG_III"/>
    <property type="match status" value="1"/>
</dbReference>
<dbReference type="UniPathway" id="UPA00345"/>
<evidence type="ECO:0000313" key="10">
    <source>
        <dbReference type="EMBL" id="PVV04693.1"/>
    </source>
</evidence>
<dbReference type="InterPro" id="IPR004540">
    <property type="entry name" value="Transl_elong_EFG/EF2"/>
</dbReference>
<dbReference type="Pfam" id="PF00679">
    <property type="entry name" value="EFG_C"/>
    <property type="match status" value="1"/>
</dbReference>
<evidence type="ECO:0000256" key="3">
    <source>
        <dbReference type="ARBA" id="ARBA00022768"/>
    </source>
</evidence>
<feature type="binding site" evidence="7">
    <location>
        <begin position="87"/>
        <end position="94"/>
    </location>
    <ligand>
        <name>GTP</name>
        <dbReference type="ChEBI" id="CHEBI:37565"/>
    </ligand>
</feature>
<dbReference type="InterPro" id="IPR005517">
    <property type="entry name" value="Transl_elong_EFG/EF2_IV"/>
</dbReference>
<dbReference type="GO" id="GO:0003746">
    <property type="term" value="F:translation elongation factor activity"/>
    <property type="evidence" value="ECO:0007669"/>
    <property type="project" value="UniProtKB-UniRule"/>
</dbReference>
<dbReference type="Pfam" id="PF00009">
    <property type="entry name" value="GTP_EFTU"/>
    <property type="match status" value="1"/>
</dbReference>
<dbReference type="Gene3D" id="3.30.70.240">
    <property type="match status" value="1"/>
</dbReference>
<dbReference type="SMART" id="SM00889">
    <property type="entry name" value="EFG_IV"/>
    <property type="match status" value="1"/>
</dbReference>
<organism evidence="10 11">
    <name type="scientific">Smittium megazygosporum</name>
    <dbReference type="NCBI Taxonomy" id="133381"/>
    <lineage>
        <taxon>Eukaryota</taxon>
        <taxon>Fungi</taxon>
        <taxon>Fungi incertae sedis</taxon>
        <taxon>Zoopagomycota</taxon>
        <taxon>Kickxellomycotina</taxon>
        <taxon>Harpellomycetes</taxon>
        <taxon>Harpellales</taxon>
        <taxon>Legeriomycetaceae</taxon>
        <taxon>Smittium</taxon>
    </lineage>
</organism>
<keyword evidence="4 7" id="KW-0648">Protein biosynthesis</keyword>
<evidence type="ECO:0000256" key="7">
    <source>
        <dbReference type="HAMAP-Rule" id="MF_03061"/>
    </source>
</evidence>
<name>A0A2T9ZJB0_9FUNG</name>
<dbReference type="InterPro" id="IPR009022">
    <property type="entry name" value="EFG_III"/>
</dbReference>
<feature type="binding site" evidence="7">
    <location>
        <begin position="154"/>
        <end position="158"/>
    </location>
    <ligand>
        <name>GTP</name>
        <dbReference type="ChEBI" id="CHEBI:37565"/>
    </ligand>
</feature>
<evidence type="ECO:0000256" key="2">
    <source>
        <dbReference type="ARBA" id="ARBA00022741"/>
    </source>
</evidence>
<evidence type="ECO:0000259" key="9">
    <source>
        <dbReference type="PROSITE" id="PS51722"/>
    </source>
</evidence>
<keyword evidence="11" id="KW-1185">Reference proteome</keyword>
<dbReference type="AlphaFoldDB" id="A0A2T9ZJB0"/>
<dbReference type="Pfam" id="PF14492">
    <property type="entry name" value="EFG_III"/>
    <property type="match status" value="1"/>
</dbReference>
<evidence type="ECO:0000313" key="11">
    <source>
        <dbReference type="Proteomes" id="UP000245609"/>
    </source>
</evidence>
<dbReference type="SUPFAM" id="SSF50447">
    <property type="entry name" value="Translation proteins"/>
    <property type="match status" value="1"/>
</dbReference>
<dbReference type="InterPro" id="IPR035647">
    <property type="entry name" value="EFG_III/V"/>
</dbReference>
<dbReference type="GO" id="GO:0005739">
    <property type="term" value="C:mitochondrion"/>
    <property type="evidence" value="ECO:0007669"/>
    <property type="project" value="UniProtKB-SubCell"/>
</dbReference>
<dbReference type="SMART" id="SM00838">
    <property type="entry name" value="EFG_C"/>
    <property type="match status" value="1"/>
</dbReference>
<dbReference type="InterPro" id="IPR027417">
    <property type="entry name" value="P-loop_NTPase"/>
</dbReference>
<dbReference type="HAMAP" id="MF_00054_B">
    <property type="entry name" value="EF_G_EF_2_B"/>
    <property type="match status" value="1"/>
</dbReference>
<comment type="caution">
    <text evidence="10">The sequence shown here is derived from an EMBL/GenBank/DDBJ whole genome shotgun (WGS) entry which is preliminary data.</text>
</comment>
<accession>A0A2T9ZJB0</accession>
<sequence>MATLRKIFDKAPKRQLFSRQLFSLSRTPTVNTKLNLAKPCSNYKPHLSNSIKLPNFKLSHPFATETHTPEQADLDRLEKLRNIGISAHIDSGKTTLTERILYYTGRIADIHEVRGKDEVGATMDWMELERERGITIQSAATYARWKDINFNIIDTPGHIDFTIEVERALRVLDGAVLVLCAVAGVQSQTITVDRQMKRYNVPRLCFINKMDSVIVEEKDIPKELLEKAQEARSNLIATLADCDDTICDMFLEEKTPSEQDIIDAIRRATISLKFTPVFMGSAFKNAAVQPLLDGICSYLPKPTEIDNHAFNLDKDEEKTKVIPYSNAPFIGLAFKLEDGRFGQLTYIRVYQGKLEKGQFVHHVKTGKRIKVSRLIRMHSNSMEDITEAGAGEICALFGIDCSSGDTFTDGTINYSMSSIFVPEPVISLSINPKEKNSSNFSRALNRFQKEDPTFRVRVDPDSKETIIYGMGELHLDIYIQRMEREFGVKCTTGKPLVAYRETITTKSEFNYTHKKQTGGAGQFARIIGYLEPVKPSEAEADSDQTSESKPSSSLDSNSNNSDIDFRKVKSKLVSIGSSGNMFLNNVVGGKIPTQYIPACMKGLQDACAEGPLCGYPVVNTLMELHDGLAHSVDSSELAFRIAVVNAFRQAALTSTPQILEPIMKVEVTTPTEFQGNVLGSLNKLSGVIVNSEVQDDYTIIDAEVSLNSMFGEFSMDYLRHSPVPTYVQEAMITEYQKKRAEKK</sequence>
<dbReference type="CDD" id="cd01886">
    <property type="entry name" value="EF-G"/>
    <property type="match status" value="1"/>
</dbReference>
<dbReference type="PANTHER" id="PTHR43636:SF2">
    <property type="entry name" value="ELONGATION FACTOR G, MITOCHONDRIAL"/>
    <property type="match status" value="1"/>
</dbReference>
<dbReference type="SUPFAM" id="SSF52540">
    <property type="entry name" value="P-loop containing nucleoside triphosphate hydrolases"/>
    <property type="match status" value="1"/>
</dbReference>
<evidence type="ECO:0000256" key="5">
    <source>
        <dbReference type="ARBA" id="ARBA00023134"/>
    </source>
</evidence>
<dbReference type="GO" id="GO:0005525">
    <property type="term" value="F:GTP binding"/>
    <property type="evidence" value="ECO:0007669"/>
    <property type="project" value="UniProtKB-UniRule"/>
</dbReference>
<evidence type="ECO:0000256" key="8">
    <source>
        <dbReference type="SAM" id="MobiDB-lite"/>
    </source>
</evidence>
<comment type="function">
    <text evidence="6">Catalyzes the GTP-dependent ribosomal translocation step during translation elongation. During this step, the ribosome changes from the pre-translocational (PRE) to the post-translocational (POST) state as the newly formed A-site-bound peptidyl-tRNA and P-site-bound deacylated tRNA move to the P and E sites, respectively. Catalyzes the coordinated movement of the two tRNA molecules, the mRNA and conformational changes in the ribosome.</text>
</comment>
<dbReference type="Gene3D" id="3.30.70.870">
    <property type="entry name" value="Elongation Factor G (Translational Gtpase), domain 3"/>
    <property type="match status" value="1"/>
</dbReference>
<dbReference type="InterPro" id="IPR004161">
    <property type="entry name" value="EFTu-like_2"/>
</dbReference>
<feature type="region of interest" description="Disordered" evidence="8">
    <location>
        <begin position="536"/>
        <end position="562"/>
    </location>
</feature>
<keyword evidence="3 7" id="KW-0251">Elongation factor</keyword>
<dbReference type="OrthoDB" id="198619at2759"/>
<dbReference type="Gene3D" id="2.40.30.10">
    <property type="entry name" value="Translation factors"/>
    <property type="match status" value="1"/>
</dbReference>
<dbReference type="PROSITE" id="PS00301">
    <property type="entry name" value="G_TR_1"/>
    <property type="match status" value="1"/>
</dbReference>
<dbReference type="FunFam" id="2.40.30.10:FF:000022">
    <property type="entry name" value="Elongation factor G, mitochondrial"/>
    <property type="match status" value="1"/>
</dbReference>
<dbReference type="SUPFAM" id="SSF54211">
    <property type="entry name" value="Ribosomal protein S5 domain 2-like"/>
    <property type="match status" value="1"/>
</dbReference>
<dbReference type="CDD" id="cd01434">
    <property type="entry name" value="EFG_mtEFG1_IV"/>
    <property type="match status" value="1"/>
</dbReference>
<dbReference type="InterPro" id="IPR047872">
    <property type="entry name" value="EFG_IV"/>
</dbReference>
<dbReference type="PROSITE" id="PS51722">
    <property type="entry name" value="G_TR_2"/>
    <property type="match status" value="1"/>
</dbReference>
<keyword evidence="7" id="KW-0496">Mitochondrion</keyword>
<dbReference type="PANTHER" id="PTHR43636">
    <property type="entry name" value="ELONGATION FACTOR G, MITOCHONDRIAL"/>
    <property type="match status" value="1"/>
</dbReference>
<dbReference type="NCBIfam" id="TIGR00231">
    <property type="entry name" value="small_GTP"/>
    <property type="match status" value="1"/>
</dbReference>
<dbReference type="SUPFAM" id="SSF54980">
    <property type="entry name" value="EF-G C-terminal domain-like"/>
    <property type="match status" value="2"/>
</dbReference>
<gene>
    <name evidence="7" type="primary">MEF1</name>
    <name evidence="10" type="ORF">BB560_000796</name>
</gene>
<dbReference type="CDD" id="cd04091">
    <property type="entry name" value="mtEFG1_II_like"/>
    <property type="match status" value="1"/>
</dbReference>
<dbReference type="InterPro" id="IPR014721">
    <property type="entry name" value="Ribsml_uS5_D2-typ_fold_subgr"/>
</dbReference>
<feature type="domain" description="Tr-type G" evidence="9">
    <location>
        <begin position="78"/>
        <end position="303"/>
    </location>
</feature>
<dbReference type="GO" id="GO:0003924">
    <property type="term" value="F:GTPase activity"/>
    <property type="evidence" value="ECO:0007669"/>
    <property type="project" value="UniProtKB-UniRule"/>
</dbReference>
<comment type="pathway">
    <text evidence="7">Protein biosynthesis; polypeptide chain elongation.</text>
</comment>
<feature type="compositionally biased region" description="Low complexity" evidence="8">
    <location>
        <begin position="547"/>
        <end position="562"/>
    </location>
</feature>
<dbReference type="PRINTS" id="PR00315">
    <property type="entry name" value="ELONGATNFCT"/>
</dbReference>
<reference evidence="10 11" key="1">
    <citation type="journal article" date="2018" name="MBio">
        <title>Comparative Genomics Reveals the Core Gene Toolbox for the Fungus-Insect Symbiosis.</title>
        <authorList>
            <person name="Wang Y."/>
            <person name="Stata M."/>
            <person name="Wang W."/>
            <person name="Stajich J.E."/>
            <person name="White M.M."/>
            <person name="Moncalvo J.M."/>
        </authorList>
    </citation>
    <scope>NUCLEOTIDE SEQUENCE [LARGE SCALE GENOMIC DNA]</scope>
    <source>
        <strain evidence="10 11">SC-DP-2</strain>
    </source>
</reference>
<dbReference type="InterPro" id="IPR031157">
    <property type="entry name" value="G_TR_CS"/>
</dbReference>
<keyword evidence="2 7" id="KW-0547">Nucleotide-binding</keyword>
<dbReference type="InterPro" id="IPR000640">
    <property type="entry name" value="EFG_V-like"/>
</dbReference>
<proteinExistence type="inferred from homology"/>